<evidence type="ECO:0000313" key="2">
    <source>
        <dbReference type="EMBL" id="NWJ48155.1"/>
    </source>
</evidence>
<feature type="domain" description="AtuA-like ferredoxin-fold" evidence="1">
    <location>
        <begin position="1"/>
        <end position="99"/>
    </location>
</feature>
<sequence>MKLVEIATARSGDKGDNCNVALFVRTPELYELIKREVTAERVKAHFTGIVKGEVERYEVPNVLALNFVLRNALGGGGTRSLALDSLGKTMGAALLRMEIPDA</sequence>
<proteinExistence type="predicted"/>
<reference evidence="3" key="2">
    <citation type="journal article" date="2024" name="Nature">
        <title>Anoxygenic phototroph of the Chloroflexota uses a type I reaction centre.</title>
        <authorList>
            <person name="Tsuji J.M."/>
            <person name="Shaw N.A."/>
            <person name="Nagashima S."/>
            <person name="Venkiteswaran J.J."/>
            <person name="Schiff S.L."/>
            <person name="Watanabe T."/>
            <person name="Fukui M."/>
            <person name="Hanada S."/>
            <person name="Tank M."/>
            <person name="Neufeld J.D."/>
        </authorList>
    </citation>
    <scope>NUCLEOTIDE SEQUENCE</scope>
    <source>
        <strain evidence="3">L227-S17</strain>
    </source>
</reference>
<evidence type="ECO:0000259" key="1">
    <source>
        <dbReference type="Pfam" id="PF23544"/>
    </source>
</evidence>
<reference evidence="2 4" key="1">
    <citation type="submission" date="2020-06" db="EMBL/GenBank/DDBJ databases">
        <title>Anoxygenic phototrophic Chloroflexota member uses a Type I reaction center.</title>
        <authorList>
            <person name="Tsuji J.M."/>
            <person name="Shaw N.A."/>
            <person name="Nagashima S."/>
            <person name="Venkiteswaran J."/>
            <person name="Schiff S.L."/>
            <person name="Hanada S."/>
            <person name="Tank M."/>
            <person name="Neufeld J.D."/>
        </authorList>
    </citation>
    <scope>NUCLEOTIDE SEQUENCE [LARGE SCALE GENOMIC DNA]</scope>
    <source>
        <strain evidence="2">L227-S17</strain>
    </source>
</reference>
<accession>A0A8T7M7P0</accession>
<evidence type="ECO:0000313" key="5">
    <source>
        <dbReference type="Proteomes" id="UP001431572"/>
    </source>
</evidence>
<dbReference type="PANTHER" id="PTHR47708:SF2">
    <property type="entry name" value="SI:CH73-132F6.5"/>
    <property type="match status" value="1"/>
</dbReference>
<keyword evidence="5" id="KW-1185">Reference proteome</keyword>
<dbReference type="InterPro" id="IPR056362">
    <property type="entry name" value="AtuA-like_ferredoxin_dom"/>
</dbReference>
<gene>
    <name evidence="2" type="ORF">HXX08_20050</name>
    <name evidence="3" type="ORF">OZ401_003693</name>
</gene>
<dbReference type="PANTHER" id="PTHR47708">
    <property type="match status" value="1"/>
</dbReference>
<evidence type="ECO:0000313" key="4">
    <source>
        <dbReference type="Proteomes" id="UP000521676"/>
    </source>
</evidence>
<dbReference type="EMBL" id="JACATZ010000003">
    <property type="protein sequence ID" value="NWJ48155.1"/>
    <property type="molecule type" value="Genomic_DNA"/>
</dbReference>
<organism evidence="2 4">
    <name type="scientific">Candidatus Chlorohelix allophototropha</name>
    <dbReference type="NCBI Taxonomy" id="3003348"/>
    <lineage>
        <taxon>Bacteria</taxon>
        <taxon>Bacillati</taxon>
        <taxon>Chloroflexota</taxon>
        <taxon>Chloroflexia</taxon>
        <taxon>Candidatus Chloroheliales</taxon>
        <taxon>Candidatus Chloroheliaceae</taxon>
        <taxon>Candidatus Chlorohelix</taxon>
    </lineage>
</organism>
<dbReference type="AlphaFoldDB" id="A0A8T7M7P0"/>
<dbReference type="Pfam" id="PF23544">
    <property type="entry name" value="AtuA_ferredoxin"/>
    <property type="match status" value="1"/>
</dbReference>
<dbReference type="Proteomes" id="UP000521676">
    <property type="component" value="Unassembled WGS sequence"/>
</dbReference>
<evidence type="ECO:0000313" key="3">
    <source>
        <dbReference type="EMBL" id="WJW68092.1"/>
    </source>
</evidence>
<name>A0A8T7M7P0_9CHLR</name>
<dbReference type="Proteomes" id="UP001431572">
    <property type="component" value="Chromosome 2"/>
</dbReference>
<dbReference type="EMBL" id="CP128400">
    <property type="protein sequence ID" value="WJW68092.1"/>
    <property type="molecule type" value="Genomic_DNA"/>
</dbReference>
<dbReference type="RefSeq" id="WP_341469996.1">
    <property type="nucleotide sequence ID" value="NZ_CP128400.1"/>
</dbReference>
<protein>
    <recommendedName>
        <fullName evidence="1">AtuA-like ferredoxin-fold domain-containing protein</fullName>
    </recommendedName>
</protein>